<dbReference type="AlphaFoldDB" id="A0A2U1U9C3"/>
<evidence type="ECO:0000256" key="1">
    <source>
        <dbReference type="PROSITE-ProRule" id="PRU00169"/>
    </source>
</evidence>
<dbReference type="InterPro" id="IPR052020">
    <property type="entry name" value="Cyclic_di-GMP/3'3'-cGAMP_PDE"/>
</dbReference>
<dbReference type="InterPro" id="IPR037522">
    <property type="entry name" value="HD_GYP_dom"/>
</dbReference>
<accession>A0A2U1U9C3</accession>
<organism evidence="4 5">
    <name type="scientific">Brenneria corticis</name>
    <dbReference type="NCBI Taxonomy" id="2173106"/>
    <lineage>
        <taxon>Bacteria</taxon>
        <taxon>Pseudomonadati</taxon>
        <taxon>Pseudomonadota</taxon>
        <taxon>Gammaproteobacteria</taxon>
        <taxon>Enterobacterales</taxon>
        <taxon>Pectobacteriaceae</taxon>
        <taxon>Brenneria</taxon>
    </lineage>
</organism>
<dbReference type="Gene3D" id="1.10.3210.10">
    <property type="entry name" value="Hypothetical protein af1432"/>
    <property type="match status" value="1"/>
</dbReference>
<dbReference type="SMART" id="SM00448">
    <property type="entry name" value="REC"/>
    <property type="match status" value="1"/>
</dbReference>
<feature type="domain" description="Response regulatory" evidence="2">
    <location>
        <begin position="9"/>
        <end position="126"/>
    </location>
</feature>
<dbReference type="EMBL" id="QDKH01000005">
    <property type="protein sequence ID" value="PWC18253.1"/>
    <property type="molecule type" value="Genomic_DNA"/>
</dbReference>
<dbReference type="GO" id="GO:0000160">
    <property type="term" value="P:phosphorelay signal transduction system"/>
    <property type="evidence" value="ECO:0007669"/>
    <property type="project" value="InterPro"/>
</dbReference>
<reference evidence="4 5" key="1">
    <citation type="submission" date="2018-04" db="EMBL/GenBank/DDBJ databases">
        <title>Brenneria corticis sp.nov.</title>
        <authorList>
            <person name="Li Y."/>
        </authorList>
    </citation>
    <scope>NUCLEOTIDE SEQUENCE [LARGE SCALE GENOMIC DNA]</scope>
    <source>
        <strain evidence="4 5">CFCC 11842</strain>
    </source>
</reference>
<dbReference type="PROSITE" id="PS51832">
    <property type="entry name" value="HD_GYP"/>
    <property type="match status" value="1"/>
</dbReference>
<feature type="modified residue" description="4-aspartylphosphate" evidence="1">
    <location>
        <position position="59"/>
    </location>
</feature>
<dbReference type="PANTHER" id="PTHR45228:SF1">
    <property type="entry name" value="CYCLIC DI-GMP PHOSPHODIESTERASE TM_0186"/>
    <property type="match status" value="1"/>
</dbReference>
<dbReference type="SUPFAM" id="SSF52172">
    <property type="entry name" value="CheY-like"/>
    <property type="match status" value="1"/>
</dbReference>
<dbReference type="GO" id="GO:0008081">
    <property type="term" value="F:phosphoric diester hydrolase activity"/>
    <property type="evidence" value="ECO:0007669"/>
    <property type="project" value="UniProtKB-ARBA"/>
</dbReference>
<protein>
    <submittedName>
        <fullName evidence="4">Two-component system response regulator</fullName>
    </submittedName>
</protein>
<evidence type="ECO:0000259" key="2">
    <source>
        <dbReference type="PROSITE" id="PS50110"/>
    </source>
</evidence>
<dbReference type="InterPro" id="IPR011006">
    <property type="entry name" value="CheY-like_superfamily"/>
</dbReference>
<dbReference type="InterPro" id="IPR001789">
    <property type="entry name" value="Sig_transdc_resp-reg_receiver"/>
</dbReference>
<dbReference type="Proteomes" id="UP000296159">
    <property type="component" value="Unassembled WGS sequence"/>
</dbReference>
<dbReference type="Pfam" id="PF00072">
    <property type="entry name" value="Response_reg"/>
    <property type="match status" value="1"/>
</dbReference>
<evidence type="ECO:0000313" key="4">
    <source>
        <dbReference type="EMBL" id="PWC18253.1"/>
    </source>
</evidence>
<name>A0A2U1U9C3_9GAMM</name>
<proteinExistence type="predicted"/>
<sequence length="352" mass="39850">MIDSNDDARILIVDDEAANLKVLEKLLASEGYYRLVSVQDPRLVVRAYLEARPDLILLDINMPHLDGYAIMKQLKSLNDPLLPPIMVLTAEQGREQLLKALGGGARDYVSKPFDRTELLMRVRNLLDAHLAHRLMYEQKDVLEKMVRLRTRELLDTRLQVVRRLARASEYRDSETGQHILRMSHTSALLARRMGWSESDVELILHASPMHDVGKIGIPDAILLKPSKLDAAEWEIMRQHTVIGAEILAGDDSRLMVMSREIALTHHEKWNGGGYPRGLSGENIPQSGRIVAVADVFDALISERPYKRAWTREEAVAHIRSESGSHFDPEVVDAFLDILDDVIRIQDANREPA</sequence>
<evidence type="ECO:0000259" key="3">
    <source>
        <dbReference type="PROSITE" id="PS51832"/>
    </source>
</evidence>
<dbReference type="SUPFAM" id="SSF109604">
    <property type="entry name" value="HD-domain/PDEase-like"/>
    <property type="match status" value="1"/>
</dbReference>
<evidence type="ECO:0000313" key="5">
    <source>
        <dbReference type="Proteomes" id="UP000296159"/>
    </source>
</evidence>
<gene>
    <name evidence="4" type="ORF">DDT56_04575</name>
</gene>
<keyword evidence="1" id="KW-0597">Phosphoprotein</keyword>
<dbReference type="PANTHER" id="PTHR45228">
    <property type="entry name" value="CYCLIC DI-GMP PHOSPHODIESTERASE TM_0186-RELATED"/>
    <property type="match status" value="1"/>
</dbReference>
<dbReference type="InterPro" id="IPR003607">
    <property type="entry name" value="HD/PDEase_dom"/>
</dbReference>
<dbReference type="PROSITE" id="PS50110">
    <property type="entry name" value="RESPONSE_REGULATORY"/>
    <property type="match status" value="1"/>
</dbReference>
<dbReference type="Gene3D" id="3.40.50.2300">
    <property type="match status" value="1"/>
</dbReference>
<dbReference type="CDD" id="cd00077">
    <property type="entry name" value="HDc"/>
    <property type="match status" value="1"/>
</dbReference>
<keyword evidence="5" id="KW-1185">Reference proteome</keyword>
<dbReference type="SMART" id="SM00471">
    <property type="entry name" value="HDc"/>
    <property type="match status" value="1"/>
</dbReference>
<comment type="caution">
    <text evidence="4">The sequence shown here is derived from an EMBL/GenBank/DDBJ whole genome shotgun (WGS) entry which is preliminary data.</text>
</comment>
<dbReference type="Pfam" id="PF13487">
    <property type="entry name" value="HD_5"/>
    <property type="match status" value="1"/>
</dbReference>
<feature type="domain" description="HD-GYP" evidence="3">
    <location>
        <begin position="153"/>
        <end position="350"/>
    </location>
</feature>